<dbReference type="EMBL" id="ACRE02000045">
    <property type="protein sequence ID" value="EGE37963.1"/>
    <property type="molecule type" value="Genomic_DNA"/>
</dbReference>
<proteinExistence type="predicted"/>
<accession>F2UXL2</accession>
<organism evidence="2 3">
    <name type="scientific">Actinomyces viscosus C505</name>
    <dbReference type="NCBI Taxonomy" id="562973"/>
    <lineage>
        <taxon>Bacteria</taxon>
        <taxon>Bacillati</taxon>
        <taxon>Actinomycetota</taxon>
        <taxon>Actinomycetes</taxon>
        <taxon>Actinomycetales</taxon>
        <taxon>Actinomycetaceae</taxon>
        <taxon>Actinomyces</taxon>
    </lineage>
</organism>
<protein>
    <submittedName>
        <fullName evidence="2">Uncharacterized protein</fullName>
    </submittedName>
</protein>
<dbReference type="eggNOG" id="ENOG5031ZAQ">
    <property type="taxonomic scope" value="Bacteria"/>
</dbReference>
<feature type="transmembrane region" description="Helical" evidence="1">
    <location>
        <begin position="333"/>
        <end position="352"/>
    </location>
</feature>
<evidence type="ECO:0000313" key="3">
    <source>
        <dbReference type="Proteomes" id="UP000004668"/>
    </source>
</evidence>
<reference evidence="3" key="1">
    <citation type="submission" date="2010-02" db="EMBL/GenBank/DDBJ databases">
        <title>The Genome Sequence of Prevotella oris strain C735.</title>
        <authorList>
            <consortium name="The Broad Institute Genome Sequencing Platform"/>
            <person name="Ward D."/>
            <person name="Feldgarden M."/>
            <person name="Earl A."/>
            <person name="Young S.K."/>
            <person name="Zeng Q."/>
            <person name="Koehrsen M."/>
            <person name="Alvarado L."/>
            <person name="Berlin A."/>
            <person name="Bochicchio J."/>
            <person name="Borenstein D."/>
            <person name="Chapman S.B."/>
            <person name="Chen Z."/>
            <person name="Engels R."/>
            <person name="Freedman E."/>
            <person name="Gellesch M."/>
            <person name="Goldberg J."/>
            <person name="Griggs A."/>
            <person name="Gujja S."/>
            <person name="Heilman E."/>
            <person name="Heiman D."/>
            <person name="Hepburn T."/>
            <person name="Howarth C."/>
            <person name="Jen D."/>
            <person name="Larson L."/>
            <person name="Mehta T."/>
            <person name="Park D."/>
            <person name="Pearson M."/>
            <person name="Roberts A."/>
            <person name="Saif S."/>
            <person name="Shea T."/>
            <person name="Shenoy N."/>
            <person name="Sisk P."/>
            <person name="Stolte C."/>
            <person name="Sykes S."/>
            <person name="Thomson T."/>
            <person name="Walk T."/>
            <person name="White J."/>
            <person name="Yandava C."/>
            <person name="Sibley C.D."/>
            <person name="Field T.R."/>
            <person name="Grinwis M."/>
            <person name="Eshaghurshan C.S."/>
            <person name="Surette M.G."/>
            <person name="Haas B."/>
            <person name="Nusbaum C."/>
            <person name="Birren B."/>
        </authorList>
    </citation>
    <scope>NUCLEOTIDE SEQUENCE [LARGE SCALE GENOMIC DNA]</scope>
    <source>
        <strain evidence="3">C505</strain>
    </source>
</reference>
<evidence type="ECO:0000256" key="1">
    <source>
        <dbReference type="SAM" id="Phobius"/>
    </source>
</evidence>
<dbReference type="AlphaFoldDB" id="F2UXL2"/>
<evidence type="ECO:0000313" key="2">
    <source>
        <dbReference type="EMBL" id="EGE37963.1"/>
    </source>
</evidence>
<keyword evidence="1" id="KW-0472">Membrane</keyword>
<sequence length="473" mass="52536">MWRVHAEHVAEGVVNGAHRRTRIGAAAATTVTKGRWWGAWIALPSCRRPAAAWKVRSMKWQDNDLGGGRGDLFDETLGKSMRWWATETADGRLLLRRSVMIRCCALLALAVGVPGVVYNALPLMSPYITEYEVKDAMIWAIMFGIPVVWAINTLRRRTVLSQDGIAMRRLLFTERRPWASVGSRFTLSTLNLTDGPSSYGGFIERTRIAIENGDGDDAIRLPGCVIGMTWGSSEDRAAAAVGDLQYYIYARGWGVSEEAAVSEDPHLVVARGRHGAEKMLQRSRLVFCTPLWRRIKEHLSNGGLFLIGMGVLFLVIGGQQLFFETKPLSGSDIAFAVFCLLLGPVTMAYPLYKIYECFQRVVVDEQGIRVGRRSCVWPESRSGLFVAGDRIFVVYGNGKHLALDGAGVTWGSFQRRQEQLVARCEAIWLWGVARGATRETGRYVPLADEGMQEERETLERGIGLAVPRQGQPA</sequence>
<name>F2UXL2_ACTVI</name>
<keyword evidence="1" id="KW-0812">Transmembrane</keyword>
<reference evidence="2 3" key="2">
    <citation type="submission" date="2011-10" db="EMBL/GenBank/DDBJ databases">
        <title>The Genome Sequence of Actinomyces viscosus C505.</title>
        <authorList>
            <consortium name="The Broad Institute Genome Sequencing Platform"/>
            <consortium name="The Broad Institute Genome Sequencing Center for Infectious Disease"/>
            <person name="Earl A."/>
            <person name="Ward D."/>
            <person name="Feldgarden M."/>
            <person name="Gevers D."/>
            <person name="Sibley C.D."/>
            <person name="Field T.R."/>
            <person name="Grinwis M."/>
            <person name="Eshaghurshan C.S."/>
            <person name="Surette M.G."/>
            <person name="Young S.K."/>
            <person name="Zeng Q."/>
            <person name="Gargeya S."/>
            <person name="Fitzgerald M."/>
            <person name="Haas B."/>
            <person name="Abouelleil A."/>
            <person name="Alvarado L."/>
            <person name="Arachchi H.M."/>
            <person name="Berlin A."/>
            <person name="Brown A."/>
            <person name="Chapman S.B."/>
            <person name="Chen Z."/>
            <person name="Dunbar C."/>
            <person name="Freedman E."/>
            <person name="Gearin G."/>
            <person name="Goldberg J."/>
            <person name="Griggs A."/>
            <person name="Gujja S."/>
            <person name="Heiman D."/>
            <person name="Howarth C."/>
            <person name="Larson L."/>
            <person name="Lui A."/>
            <person name="MacDonald P.J.P."/>
            <person name="Montmayeur A."/>
            <person name="Murphy C."/>
            <person name="Neiman D."/>
            <person name="Pearson M."/>
            <person name="Priest M."/>
            <person name="Roberts A."/>
            <person name="Saif S."/>
            <person name="Shea T."/>
            <person name="Shenoy N."/>
            <person name="Sisk P."/>
            <person name="Stolte C."/>
            <person name="Sykes S."/>
            <person name="Wortman J."/>
            <person name="Nusbaum C."/>
            <person name="Birren B."/>
        </authorList>
    </citation>
    <scope>NUCLEOTIDE SEQUENCE [LARGE SCALE GENOMIC DNA]</scope>
    <source>
        <strain evidence="2 3">C505</strain>
    </source>
</reference>
<comment type="caution">
    <text evidence="2">The sequence shown here is derived from an EMBL/GenBank/DDBJ whole genome shotgun (WGS) entry which is preliminary data.</text>
</comment>
<dbReference type="Proteomes" id="UP000004668">
    <property type="component" value="Unassembled WGS sequence"/>
</dbReference>
<gene>
    <name evidence="2" type="ORF">HMPREF0059_00814</name>
</gene>
<dbReference type="HOGENOM" id="CLU_659926_0_0_11"/>
<feature type="transmembrane region" description="Helical" evidence="1">
    <location>
        <begin position="303"/>
        <end position="321"/>
    </location>
</feature>
<feature type="transmembrane region" description="Helical" evidence="1">
    <location>
        <begin position="136"/>
        <end position="154"/>
    </location>
</feature>
<keyword evidence="1" id="KW-1133">Transmembrane helix</keyword>
<feature type="transmembrane region" description="Helical" evidence="1">
    <location>
        <begin position="99"/>
        <end position="121"/>
    </location>
</feature>